<dbReference type="AlphaFoldDB" id="A0A135LYG7"/>
<dbReference type="Proteomes" id="UP000070168">
    <property type="component" value="Unassembled WGS sequence"/>
</dbReference>
<sequence length="101" mass="11581">MTLPLKEGAVLPKPKVYKLSRRDQQFSDKVHDELHQQRKMVFVTLNNDDDFLPPFLIVAYINPPVSVMRNGQLTSTQRETFIPIYDQWDTLSSPDGPLVGP</sequence>
<reference evidence="1 2" key="1">
    <citation type="journal article" date="2016" name="BMC Genomics">
        <title>Genome sequencing and secondary metabolism of the postharvest pathogen Penicillium griseofulvum.</title>
        <authorList>
            <person name="Banani H."/>
            <person name="Marcet-Houben M."/>
            <person name="Ballester A.R."/>
            <person name="Abbruscato P."/>
            <person name="Gonzalez-Candelas L."/>
            <person name="Gabaldon T."/>
            <person name="Spadaro D."/>
        </authorList>
    </citation>
    <scope>NUCLEOTIDE SEQUENCE [LARGE SCALE GENOMIC DNA]</scope>
    <source>
        <strain evidence="1 2">PG3</strain>
    </source>
</reference>
<organism evidence="1 2">
    <name type="scientific">Penicillium patulum</name>
    <name type="common">Penicillium griseofulvum</name>
    <dbReference type="NCBI Taxonomy" id="5078"/>
    <lineage>
        <taxon>Eukaryota</taxon>
        <taxon>Fungi</taxon>
        <taxon>Dikarya</taxon>
        <taxon>Ascomycota</taxon>
        <taxon>Pezizomycotina</taxon>
        <taxon>Eurotiomycetes</taxon>
        <taxon>Eurotiomycetidae</taxon>
        <taxon>Eurotiales</taxon>
        <taxon>Aspergillaceae</taxon>
        <taxon>Penicillium</taxon>
    </lineage>
</organism>
<gene>
    <name evidence="1" type="ORF">PGRI_010500</name>
</gene>
<name>A0A135LYG7_PENPA</name>
<accession>A0A135LYG7</accession>
<keyword evidence="2" id="KW-1185">Reference proteome</keyword>
<protein>
    <submittedName>
        <fullName evidence="1">Uncharacterized protein</fullName>
    </submittedName>
</protein>
<comment type="caution">
    <text evidence="1">The sequence shown here is derived from an EMBL/GenBank/DDBJ whole genome shotgun (WGS) entry which is preliminary data.</text>
</comment>
<evidence type="ECO:0000313" key="1">
    <source>
        <dbReference type="EMBL" id="KXG54000.1"/>
    </source>
</evidence>
<dbReference type="RefSeq" id="XP_040652535.1">
    <property type="nucleotide sequence ID" value="XM_040788763.1"/>
</dbReference>
<proteinExistence type="predicted"/>
<dbReference type="EMBL" id="LHQR01000014">
    <property type="protein sequence ID" value="KXG54000.1"/>
    <property type="molecule type" value="Genomic_DNA"/>
</dbReference>
<evidence type="ECO:0000313" key="2">
    <source>
        <dbReference type="Proteomes" id="UP000070168"/>
    </source>
</evidence>
<dbReference type="GeneID" id="63704063"/>